<feature type="compositionally biased region" description="Basic and acidic residues" evidence="6">
    <location>
        <begin position="554"/>
        <end position="570"/>
    </location>
</feature>
<dbReference type="FunFam" id="1.20.1250.20:FF:000088">
    <property type="entry name" value="MFS multidrug transporter, putative"/>
    <property type="match status" value="1"/>
</dbReference>
<feature type="transmembrane region" description="Helical" evidence="7">
    <location>
        <begin position="226"/>
        <end position="244"/>
    </location>
</feature>
<protein>
    <submittedName>
        <fullName evidence="9">Major facilitator superfamily domain, general substrate transporter</fullName>
    </submittedName>
</protein>
<feature type="transmembrane region" description="Helical" evidence="7">
    <location>
        <begin position="373"/>
        <end position="393"/>
    </location>
</feature>
<keyword evidence="3 7" id="KW-1133">Transmembrane helix</keyword>
<feature type="region of interest" description="Disordered" evidence="6">
    <location>
        <begin position="554"/>
        <end position="587"/>
    </location>
</feature>
<feature type="domain" description="Major facilitator superfamily (MFS) profile" evidence="8">
    <location>
        <begin position="103"/>
        <end position="541"/>
    </location>
</feature>
<evidence type="ECO:0000256" key="5">
    <source>
        <dbReference type="SAM" id="Coils"/>
    </source>
</evidence>
<gene>
    <name evidence="9" type="ORF">ISF_03494</name>
</gene>
<keyword evidence="4 7" id="KW-0472">Membrane</keyword>
<dbReference type="CDD" id="cd00586">
    <property type="entry name" value="4HBT"/>
    <property type="match status" value="1"/>
</dbReference>
<feature type="transmembrane region" description="Helical" evidence="7">
    <location>
        <begin position="334"/>
        <end position="353"/>
    </location>
</feature>
<feature type="region of interest" description="Disordered" evidence="6">
    <location>
        <begin position="1"/>
        <end position="70"/>
    </location>
</feature>
<proteinExistence type="predicted"/>
<dbReference type="Pfam" id="PF13279">
    <property type="entry name" value="4HBT_2"/>
    <property type="match status" value="1"/>
</dbReference>
<evidence type="ECO:0000256" key="7">
    <source>
        <dbReference type="SAM" id="Phobius"/>
    </source>
</evidence>
<dbReference type="SUPFAM" id="SSF51735">
    <property type="entry name" value="NAD(P)-binding Rossmann-fold domains"/>
    <property type="match status" value="1"/>
</dbReference>
<dbReference type="InterPro" id="IPR036259">
    <property type="entry name" value="MFS_trans_sf"/>
</dbReference>
<dbReference type="STRING" id="1081104.A0A162MRK4"/>
<feature type="compositionally biased region" description="Low complexity" evidence="6">
    <location>
        <begin position="47"/>
        <end position="58"/>
    </location>
</feature>
<feature type="transmembrane region" description="Helical" evidence="7">
    <location>
        <begin position="101"/>
        <end position="120"/>
    </location>
</feature>
<dbReference type="InterPro" id="IPR011701">
    <property type="entry name" value="MFS"/>
</dbReference>
<dbReference type="EMBL" id="AZHB01000006">
    <property type="protein sequence ID" value="OAA69119.1"/>
    <property type="molecule type" value="Genomic_DNA"/>
</dbReference>
<dbReference type="PROSITE" id="PS50850">
    <property type="entry name" value="MFS"/>
    <property type="match status" value="1"/>
</dbReference>
<dbReference type="SUPFAM" id="SSF54637">
    <property type="entry name" value="Thioesterase/thiol ester dehydrase-isomerase"/>
    <property type="match status" value="1"/>
</dbReference>
<dbReference type="Pfam" id="PF07690">
    <property type="entry name" value="MFS_1"/>
    <property type="match status" value="1"/>
</dbReference>
<evidence type="ECO:0000256" key="2">
    <source>
        <dbReference type="ARBA" id="ARBA00022692"/>
    </source>
</evidence>
<feature type="region of interest" description="Disordered" evidence="6">
    <location>
        <begin position="593"/>
        <end position="612"/>
    </location>
</feature>
<evidence type="ECO:0000259" key="8">
    <source>
        <dbReference type="PROSITE" id="PS50850"/>
    </source>
</evidence>
<dbReference type="Gene3D" id="3.40.50.720">
    <property type="entry name" value="NAD(P)-binding Rossmann-like Domain"/>
    <property type="match status" value="1"/>
</dbReference>
<feature type="transmembrane region" description="Helical" evidence="7">
    <location>
        <begin position="414"/>
        <end position="435"/>
    </location>
</feature>
<dbReference type="PANTHER" id="PTHR23502:SF13">
    <property type="entry name" value="MULTIDRUG TRANSPORTER, PUTATIVE (AFU_ORTHOLOGUE AFUA_2G12550)-RELATED"/>
    <property type="match status" value="1"/>
</dbReference>
<name>A0A162MRK4_CORFA</name>
<reference evidence="9 10" key="1">
    <citation type="journal article" date="2016" name="Genome Biol. Evol.">
        <title>Divergent and convergent evolution of fungal pathogenicity.</title>
        <authorList>
            <person name="Shang Y."/>
            <person name="Xiao G."/>
            <person name="Zheng P."/>
            <person name="Cen K."/>
            <person name="Zhan S."/>
            <person name="Wang C."/>
        </authorList>
    </citation>
    <scope>NUCLEOTIDE SEQUENCE [LARGE SCALE GENOMIC DNA]</scope>
    <source>
        <strain evidence="9 10">ARSEF 2679</strain>
    </source>
</reference>
<dbReference type="Pfam" id="PF13460">
    <property type="entry name" value="NAD_binding_10"/>
    <property type="match status" value="1"/>
</dbReference>
<feature type="transmembrane region" description="Helical" evidence="7">
    <location>
        <begin position="514"/>
        <end position="534"/>
    </location>
</feature>
<feature type="coiled-coil region" evidence="5">
    <location>
        <begin position="1155"/>
        <end position="1182"/>
    </location>
</feature>
<evidence type="ECO:0000313" key="10">
    <source>
        <dbReference type="Proteomes" id="UP000076744"/>
    </source>
</evidence>
<dbReference type="Gene3D" id="3.10.129.10">
    <property type="entry name" value="Hotdog Thioesterase"/>
    <property type="match status" value="1"/>
</dbReference>
<feature type="transmembrane region" description="Helical" evidence="7">
    <location>
        <begin position="256"/>
        <end position="276"/>
    </location>
</feature>
<comment type="subcellular location">
    <subcellularLocation>
        <location evidence="1">Membrane</location>
        <topology evidence="1">Multi-pass membrane protein</topology>
    </subcellularLocation>
</comment>
<comment type="caution">
    <text evidence="9">The sequence shown here is derived from an EMBL/GenBank/DDBJ whole genome shotgun (WGS) entry which is preliminary data.</text>
</comment>
<dbReference type="SUPFAM" id="SSF103473">
    <property type="entry name" value="MFS general substrate transporter"/>
    <property type="match status" value="1"/>
</dbReference>
<evidence type="ECO:0000256" key="4">
    <source>
        <dbReference type="ARBA" id="ARBA00023136"/>
    </source>
</evidence>
<dbReference type="OrthoDB" id="5376138at2759"/>
<sequence length="1188" mass="131995">MMPTAHLSEDPPQVMNQEDLRRANQLLKNHPPSGNAPDAEKEKAGEKAGAGSDSADGENGTGSANGTTTRLEKLGTHDKYEITEDDCYDELGYSFPTWRKWYILTVIFWVQVSMNFNTSLYSNGLEGIKHEFGVSLQAARCGAMIFLVLYAFGCELWAPWSEEFGRWPVLQLSLFLVNIWQLPVALAPNFATVMVGRALGGLSSAGGSVTLGMIADMWEADNQQYAVAYVVFSSVGGSVLGPIVGGFVEQYLHWRWAMWVQLILGGFVQIVHFFTVPETRTTIMMNRIAKRRRTKNGENIWGPDELVPYSDRFSVKEILSTWARPFRMFLTEPIVLVLSLLSGFSDALIFMFIQSFGLVYSQWHFSKVQIGLSFIPIGVGYLLAWLLFIPAIRRNIKEREAKPNDERAQYESRLWFLLYTAPCLPIGLIGFAWTIQGPPIHWIGSMVFAAIVGIANYAIYMATIDYMICAYGPYSASATGGNGWARDFLAGVLTIPAVPFFSNIGASSGKNLEYASTILFCISFVLVIAVYVIYWKGPVLRHRSPFAQQLADARQEHPGRRNSVIHEGRRASKASGTDQRPGAERRYSQQHRFFGESRVTPRQTPRAGPKTSAATIRELLKKTSSDVEVYGVYRNLGKVPEEFKSHPNFRAVCGDIENASSLDLVGSDAVMTSTPPIFSEGDPFTKAEQVSQNVKDAVERAGGVKRLMLLSSLGAEFAEGVGEIKTNHIAEKILGTTNVPEILIVRCGYFMENWALFSAQTLQGSDGPYVDSTITPLDFQLPMVAVADIGSTFATGLLSSYAPPTKPYVFALHGPREYSPNDAQVALSKAMGRPVAIRAIERSKMPEYFGAFLPPSLVGIWVEMSLSFLPGGIAAPGSAGVEKLDIVRGKIGIEEALKDAVAAATRPEMLLKGADDVEMIAKHQLLRLRVSQGIPGTRRALSSTCVRRHNGAAAPAETTPNSRWLSDMRHRLSTGISKRAEEPKVVAQLKHHMSYLDQHWLSLSAGREGFLAEPQWRGLDKHNIAWGDMLTLIGHVNNVMYNRFAESGRVNWMMNVAAHVAPENRREFTDLMSPRGIGLILASIRTDYKFPMTFPDQVTVLHKLVTKPGSTSDRILMEAVAYSHKHKRAAARFFEDIAVYDYRAAKKAPLKPFMVEEMQTMYELQDQRRQQTEQKVQELLQSMDELQV</sequence>
<accession>A0A162MRK4</accession>
<dbReference type="InterPro" id="IPR036291">
    <property type="entry name" value="NAD(P)-bd_dom_sf"/>
</dbReference>
<feature type="transmembrane region" description="Helical" evidence="7">
    <location>
        <begin position="194"/>
        <end position="214"/>
    </location>
</feature>
<dbReference type="GeneID" id="30019786"/>
<evidence type="ECO:0000256" key="6">
    <source>
        <dbReference type="SAM" id="MobiDB-lite"/>
    </source>
</evidence>
<feature type="transmembrane region" description="Helical" evidence="7">
    <location>
        <begin position="441"/>
        <end position="463"/>
    </location>
</feature>
<organism evidence="9 10">
    <name type="scientific">Cordyceps fumosorosea (strain ARSEF 2679)</name>
    <name type="common">Isaria fumosorosea</name>
    <dbReference type="NCBI Taxonomy" id="1081104"/>
    <lineage>
        <taxon>Eukaryota</taxon>
        <taxon>Fungi</taxon>
        <taxon>Dikarya</taxon>
        <taxon>Ascomycota</taxon>
        <taxon>Pezizomycotina</taxon>
        <taxon>Sordariomycetes</taxon>
        <taxon>Hypocreomycetidae</taxon>
        <taxon>Hypocreales</taxon>
        <taxon>Cordycipitaceae</taxon>
        <taxon>Cordyceps</taxon>
    </lineage>
</organism>
<dbReference type="GO" id="GO:0005886">
    <property type="term" value="C:plasma membrane"/>
    <property type="evidence" value="ECO:0007669"/>
    <property type="project" value="TreeGrafter"/>
</dbReference>
<dbReference type="InterPro" id="IPR016040">
    <property type="entry name" value="NAD(P)-bd_dom"/>
</dbReference>
<evidence type="ECO:0000313" key="9">
    <source>
        <dbReference type="EMBL" id="OAA69119.1"/>
    </source>
</evidence>
<evidence type="ECO:0000256" key="3">
    <source>
        <dbReference type="ARBA" id="ARBA00022989"/>
    </source>
</evidence>
<dbReference type="InterPro" id="IPR029069">
    <property type="entry name" value="HotDog_dom_sf"/>
</dbReference>
<keyword evidence="10" id="KW-1185">Reference proteome</keyword>
<dbReference type="InterPro" id="IPR020846">
    <property type="entry name" value="MFS_dom"/>
</dbReference>
<keyword evidence="5" id="KW-0175">Coiled coil</keyword>
<dbReference type="Gene3D" id="3.90.25.10">
    <property type="entry name" value="UDP-galactose 4-epimerase, domain 1"/>
    <property type="match status" value="1"/>
</dbReference>
<dbReference type="Proteomes" id="UP000076744">
    <property type="component" value="Unassembled WGS sequence"/>
</dbReference>
<dbReference type="RefSeq" id="XP_018705989.1">
    <property type="nucleotide sequence ID" value="XM_018847100.1"/>
</dbReference>
<dbReference type="AlphaFoldDB" id="A0A162MRK4"/>
<keyword evidence="2 7" id="KW-0812">Transmembrane</keyword>
<feature type="transmembrane region" description="Helical" evidence="7">
    <location>
        <begin position="132"/>
        <end position="152"/>
    </location>
</feature>
<dbReference type="Gene3D" id="1.20.1250.20">
    <property type="entry name" value="MFS general substrate transporter like domains"/>
    <property type="match status" value="1"/>
</dbReference>
<dbReference type="GO" id="GO:0022857">
    <property type="term" value="F:transmembrane transporter activity"/>
    <property type="evidence" value="ECO:0007669"/>
    <property type="project" value="InterPro"/>
</dbReference>
<evidence type="ECO:0000256" key="1">
    <source>
        <dbReference type="ARBA" id="ARBA00004141"/>
    </source>
</evidence>
<dbReference type="PANTHER" id="PTHR23502">
    <property type="entry name" value="MAJOR FACILITATOR SUPERFAMILY"/>
    <property type="match status" value="1"/>
</dbReference>